<dbReference type="Proteomes" id="UP000288943">
    <property type="component" value="Chromosome"/>
</dbReference>
<evidence type="ECO:0000256" key="1">
    <source>
        <dbReference type="ARBA" id="ARBA00023015"/>
    </source>
</evidence>
<evidence type="ECO:0000259" key="4">
    <source>
        <dbReference type="PROSITE" id="PS01124"/>
    </source>
</evidence>
<name>A0A410WZ71_9BACL</name>
<keyword evidence="8" id="KW-1185">Reference proteome</keyword>
<dbReference type="SMART" id="SM00342">
    <property type="entry name" value="HTH_ARAC"/>
    <property type="match status" value="1"/>
</dbReference>
<evidence type="ECO:0000313" key="8">
    <source>
        <dbReference type="Proteomes" id="UP001527202"/>
    </source>
</evidence>
<dbReference type="InterPro" id="IPR009057">
    <property type="entry name" value="Homeodomain-like_sf"/>
</dbReference>
<evidence type="ECO:0000313" key="7">
    <source>
        <dbReference type="Proteomes" id="UP000288943"/>
    </source>
</evidence>
<keyword evidence="1" id="KW-0805">Transcription regulation</keyword>
<evidence type="ECO:0000313" key="6">
    <source>
        <dbReference type="EMBL" id="QAV19481.1"/>
    </source>
</evidence>
<reference evidence="6 7" key="1">
    <citation type="submission" date="2018-01" db="EMBL/GenBank/DDBJ databases">
        <title>The whole genome sequencing and assembly of Paenibacillus chitinolyticus KCCM 41400 strain.</title>
        <authorList>
            <person name="Kim J.-Y."/>
            <person name="Park M.-K."/>
            <person name="Lee Y.-J."/>
            <person name="Yi H."/>
            <person name="Bahn Y.-S."/>
            <person name="Kim J.F."/>
            <person name="Lee D.-W."/>
        </authorList>
    </citation>
    <scope>NUCLEOTIDE SEQUENCE [LARGE SCALE GENOMIC DNA]</scope>
    <source>
        <strain evidence="6 7">KCCM 41400</strain>
    </source>
</reference>
<evidence type="ECO:0000256" key="3">
    <source>
        <dbReference type="ARBA" id="ARBA00023163"/>
    </source>
</evidence>
<proteinExistence type="predicted"/>
<dbReference type="GeneID" id="95376721"/>
<dbReference type="GO" id="GO:0043565">
    <property type="term" value="F:sequence-specific DNA binding"/>
    <property type="evidence" value="ECO:0007669"/>
    <property type="project" value="InterPro"/>
</dbReference>
<dbReference type="InterPro" id="IPR018060">
    <property type="entry name" value="HTH_AraC"/>
</dbReference>
<dbReference type="EMBL" id="CP026520">
    <property type="protein sequence ID" value="QAV19481.1"/>
    <property type="molecule type" value="Genomic_DNA"/>
</dbReference>
<dbReference type="AlphaFoldDB" id="A0A410WZ71"/>
<dbReference type="GO" id="GO:0003700">
    <property type="term" value="F:DNA-binding transcription factor activity"/>
    <property type="evidence" value="ECO:0007669"/>
    <property type="project" value="InterPro"/>
</dbReference>
<feature type="domain" description="HTH araC/xylS-type" evidence="4">
    <location>
        <begin position="224"/>
        <end position="322"/>
    </location>
</feature>
<dbReference type="KEGG" id="pchi:PC41400_18165"/>
<dbReference type="PROSITE" id="PS00041">
    <property type="entry name" value="HTH_ARAC_FAMILY_1"/>
    <property type="match status" value="1"/>
</dbReference>
<dbReference type="Gene3D" id="1.10.10.60">
    <property type="entry name" value="Homeodomain-like"/>
    <property type="match status" value="2"/>
</dbReference>
<dbReference type="PANTHER" id="PTHR47893:SF1">
    <property type="entry name" value="REGULATORY PROTEIN PCHR"/>
    <property type="match status" value="1"/>
</dbReference>
<dbReference type="InterPro" id="IPR053142">
    <property type="entry name" value="PchR_regulatory_protein"/>
</dbReference>
<dbReference type="RefSeq" id="WP_042226615.1">
    <property type="nucleotide sequence ID" value="NZ_CP026520.1"/>
</dbReference>
<dbReference type="InterPro" id="IPR018062">
    <property type="entry name" value="HTH_AraC-typ_CS"/>
</dbReference>
<sequence length="327" mass="37122">MTESVHDNVNQFFDQMDFFYRSLNRTENMERSDSAGEGFALRIVPRPELIIVLTNCTLHKNTQINFRFDIPMVELSICLEGEGAGQVNGLEVPLCPNMVNLGLMGQGSGEFCFVGGRSLVTASIYIPVSSFNYYLENIDQGRTVDFQRLLGAKSFRQYRQAINPAMLQLVRQLVHMPYSQAIRNIHLECKVLEMLSLSFQQLLFENEPGPSAFSMTRSELEKIRRAREILLERMECPPSLLELSRLAGLNDFKLKAGFKKVYGTTVFGYLREQRLEKAKQLLLSGRFRVGEAAAYVGYTNASYFADAFRKHYGVNPGELLRSSSTVF</sequence>
<keyword evidence="2" id="KW-0238">DNA-binding</keyword>
<dbReference type="SUPFAM" id="SSF46689">
    <property type="entry name" value="Homeodomain-like"/>
    <property type="match status" value="2"/>
</dbReference>
<evidence type="ECO:0000313" key="5">
    <source>
        <dbReference type="EMBL" id="MCY9596468.1"/>
    </source>
</evidence>
<accession>A0A410WZ71</accession>
<dbReference type="EMBL" id="JAMDMJ010000013">
    <property type="protein sequence ID" value="MCY9596468.1"/>
    <property type="molecule type" value="Genomic_DNA"/>
</dbReference>
<dbReference type="OrthoDB" id="9782503at2"/>
<evidence type="ECO:0000256" key="2">
    <source>
        <dbReference type="ARBA" id="ARBA00023125"/>
    </source>
</evidence>
<dbReference type="PROSITE" id="PS01124">
    <property type="entry name" value="HTH_ARAC_FAMILY_2"/>
    <property type="match status" value="1"/>
</dbReference>
<dbReference type="Pfam" id="PF12833">
    <property type="entry name" value="HTH_18"/>
    <property type="match status" value="1"/>
</dbReference>
<dbReference type="PANTHER" id="PTHR47893">
    <property type="entry name" value="REGULATORY PROTEIN PCHR"/>
    <property type="match status" value="1"/>
</dbReference>
<reference evidence="5 8" key="2">
    <citation type="submission" date="2022-05" db="EMBL/GenBank/DDBJ databases">
        <title>Genome Sequencing of Bee-Associated Microbes.</title>
        <authorList>
            <person name="Dunlap C."/>
        </authorList>
    </citation>
    <scope>NUCLEOTIDE SEQUENCE [LARGE SCALE GENOMIC DNA]</scope>
    <source>
        <strain evidence="5 8">NRRL B-23120</strain>
    </source>
</reference>
<protein>
    <submittedName>
        <fullName evidence="6">AraC family transcriptional regulator</fullName>
    </submittedName>
</protein>
<gene>
    <name evidence="5" type="ORF">M5X16_11865</name>
    <name evidence="6" type="ORF">PC41400_18165</name>
</gene>
<keyword evidence="3" id="KW-0804">Transcription</keyword>
<dbReference type="Proteomes" id="UP001527202">
    <property type="component" value="Unassembled WGS sequence"/>
</dbReference>
<organism evidence="6 7">
    <name type="scientific">Paenibacillus chitinolyticus</name>
    <dbReference type="NCBI Taxonomy" id="79263"/>
    <lineage>
        <taxon>Bacteria</taxon>
        <taxon>Bacillati</taxon>
        <taxon>Bacillota</taxon>
        <taxon>Bacilli</taxon>
        <taxon>Bacillales</taxon>
        <taxon>Paenibacillaceae</taxon>
        <taxon>Paenibacillus</taxon>
    </lineage>
</organism>